<feature type="non-terminal residue" evidence="1">
    <location>
        <position position="70"/>
    </location>
</feature>
<dbReference type="AlphaFoldDB" id="A0AA38C6E1"/>
<gene>
    <name evidence="1" type="ORF">KI387_038323</name>
</gene>
<keyword evidence="2" id="KW-1185">Reference proteome</keyword>
<comment type="caution">
    <text evidence="1">The sequence shown here is derived from an EMBL/GenBank/DDBJ whole genome shotgun (WGS) entry which is preliminary data.</text>
</comment>
<feature type="non-terminal residue" evidence="1">
    <location>
        <position position="1"/>
    </location>
</feature>
<evidence type="ECO:0008006" key="3">
    <source>
        <dbReference type="Google" id="ProtNLM"/>
    </source>
</evidence>
<accession>A0AA38C6E1</accession>
<sequence length="70" mass="7384">AFAQISINGLSSEPFGIFQSIRQGCPLAPALYVMAAEGFGYLLAHAKVQGLVCGILLPDETNSQLLNGNF</sequence>
<dbReference type="EMBL" id="JAHRHJ020000011">
    <property type="protein sequence ID" value="KAH9294735.1"/>
    <property type="molecule type" value="Genomic_DNA"/>
</dbReference>
<reference evidence="1 2" key="1">
    <citation type="journal article" date="2021" name="Nat. Plants">
        <title>The Taxus genome provides insights into paclitaxel biosynthesis.</title>
        <authorList>
            <person name="Xiong X."/>
            <person name="Gou J."/>
            <person name="Liao Q."/>
            <person name="Li Y."/>
            <person name="Zhou Q."/>
            <person name="Bi G."/>
            <person name="Li C."/>
            <person name="Du R."/>
            <person name="Wang X."/>
            <person name="Sun T."/>
            <person name="Guo L."/>
            <person name="Liang H."/>
            <person name="Lu P."/>
            <person name="Wu Y."/>
            <person name="Zhang Z."/>
            <person name="Ro D.K."/>
            <person name="Shang Y."/>
            <person name="Huang S."/>
            <person name="Yan J."/>
        </authorList>
    </citation>
    <scope>NUCLEOTIDE SEQUENCE [LARGE SCALE GENOMIC DNA]</scope>
    <source>
        <strain evidence="1">Ta-2019</strain>
    </source>
</reference>
<dbReference type="Proteomes" id="UP000824469">
    <property type="component" value="Unassembled WGS sequence"/>
</dbReference>
<proteinExistence type="predicted"/>
<evidence type="ECO:0000313" key="1">
    <source>
        <dbReference type="EMBL" id="KAH9294735.1"/>
    </source>
</evidence>
<evidence type="ECO:0000313" key="2">
    <source>
        <dbReference type="Proteomes" id="UP000824469"/>
    </source>
</evidence>
<protein>
    <recommendedName>
        <fullName evidence="3">Reverse transcriptase</fullName>
    </recommendedName>
</protein>
<organism evidence="1 2">
    <name type="scientific">Taxus chinensis</name>
    <name type="common">Chinese yew</name>
    <name type="synonym">Taxus wallichiana var. chinensis</name>
    <dbReference type="NCBI Taxonomy" id="29808"/>
    <lineage>
        <taxon>Eukaryota</taxon>
        <taxon>Viridiplantae</taxon>
        <taxon>Streptophyta</taxon>
        <taxon>Embryophyta</taxon>
        <taxon>Tracheophyta</taxon>
        <taxon>Spermatophyta</taxon>
        <taxon>Pinopsida</taxon>
        <taxon>Pinidae</taxon>
        <taxon>Conifers II</taxon>
        <taxon>Cupressales</taxon>
        <taxon>Taxaceae</taxon>
        <taxon>Taxus</taxon>
    </lineage>
</organism>
<name>A0AA38C6E1_TAXCH</name>